<evidence type="ECO:0000313" key="2">
    <source>
        <dbReference type="Proteomes" id="UP001148662"/>
    </source>
</evidence>
<name>A0ACC1RRG8_9APHY</name>
<accession>A0ACC1RRG8</accession>
<proteinExistence type="predicted"/>
<sequence length="263" mass="29152">MLTSRQGHPPPEIYHRWVAYGLFSSHSRLHGSSSYRVPWQYGEEAATYMAKYLDAKHSEPTNHIVGSLAGRSDQALQSNKKGHPIQRAMFLEFLSDRTTHHLDQQYMLGPSLLVAPVFVPDGEESEYYLPTGRWTSFFHPARTVVGPVWVKEVVPIDEIPVWVRPGSVLCLGPPGKGRPDYEHAEDVSLQIYEIAEGQSMSVEVPVGKGRDIAGVIKVERKENVVSATVTQGSVGLSAVTLFANGRSLNTTVDKETKTTTLRL</sequence>
<evidence type="ECO:0000313" key="1">
    <source>
        <dbReference type="EMBL" id="KAJ3525219.1"/>
    </source>
</evidence>
<keyword evidence="2" id="KW-1185">Reference proteome</keyword>
<gene>
    <name evidence="1" type="ORF">NM688_g8435</name>
</gene>
<dbReference type="EMBL" id="JANHOG010002266">
    <property type="protein sequence ID" value="KAJ3525219.1"/>
    <property type="molecule type" value="Genomic_DNA"/>
</dbReference>
<organism evidence="1 2">
    <name type="scientific">Phlebia brevispora</name>
    <dbReference type="NCBI Taxonomy" id="194682"/>
    <lineage>
        <taxon>Eukaryota</taxon>
        <taxon>Fungi</taxon>
        <taxon>Dikarya</taxon>
        <taxon>Basidiomycota</taxon>
        <taxon>Agaricomycotina</taxon>
        <taxon>Agaricomycetes</taxon>
        <taxon>Polyporales</taxon>
        <taxon>Meruliaceae</taxon>
        <taxon>Phlebia</taxon>
    </lineage>
</organism>
<reference evidence="1" key="1">
    <citation type="submission" date="2022-07" db="EMBL/GenBank/DDBJ databases">
        <title>Genome Sequence of Phlebia brevispora.</title>
        <authorList>
            <person name="Buettner E."/>
        </authorList>
    </citation>
    <scope>NUCLEOTIDE SEQUENCE</scope>
    <source>
        <strain evidence="1">MPL23</strain>
    </source>
</reference>
<dbReference type="Proteomes" id="UP001148662">
    <property type="component" value="Unassembled WGS sequence"/>
</dbReference>
<comment type="caution">
    <text evidence="1">The sequence shown here is derived from an EMBL/GenBank/DDBJ whole genome shotgun (WGS) entry which is preliminary data.</text>
</comment>
<protein>
    <submittedName>
        <fullName evidence="1">Uncharacterized protein</fullName>
    </submittedName>
</protein>